<sequence length="97" mass="11480">MCNTELQQVTGRIQLEESRVRVTELRFPPHSETRWHRHPHDYVIVQMTGGRLRLQTPEGEHHFELQPGQTYFRPEGNEHNVINDSDQEVVLLEIELL</sequence>
<dbReference type="EMBL" id="PXYH01000001">
    <property type="protein sequence ID" value="PSJ48268.1"/>
    <property type="molecule type" value="Genomic_DNA"/>
</dbReference>
<keyword evidence="3" id="KW-1185">Reference proteome</keyword>
<gene>
    <name evidence="2" type="ORF">C7I36_00115</name>
</gene>
<name>A0A2P7RDG8_9GAMM</name>
<dbReference type="SUPFAM" id="SSF51182">
    <property type="entry name" value="RmlC-like cupins"/>
    <property type="match status" value="1"/>
</dbReference>
<dbReference type="RefSeq" id="WP_106451722.1">
    <property type="nucleotide sequence ID" value="NZ_PXYH01000001.1"/>
</dbReference>
<dbReference type="Pfam" id="PF07883">
    <property type="entry name" value="Cupin_2"/>
    <property type="match status" value="1"/>
</dbReference>
<dbReference type="Gene3D" id="2.60.120.10">
    <property type="entry name" value="Jelly Rolls"/>
    <property type="match status" value="1"/>
</dbReference>
<dbReference type="Proteomes" id="UP000242181">
    <property type="component" value="Unassembled WGS sequence"/>
</dbReference>
<organism evidence="2 3">
    <name type="scientific">Zobellella taiwanensis</name>
    <dbReference type="NCBI Taxonomy" id="347535"/>
    <lineage>
        <taxon>Bacteria</taxon>
        <taxon>Pseudomonadati</taxon>
        <taxon>Pseudomonadota</taxon>
        <taxon>Gammaproteobacteria</taxon>
        <taxon>Aeromonadales</taxon>
        <taxon>Aeromonadaceae</taxon>
        <taxon>Zobellella</taxon>
    </lineage>
</organism>
<evidence type="ECO:0000313" key="3">
    <source>
        <dbReference type="Proteomes" id="UP000242181"/>
    </source>
</evidence>
<comment type="caution">
    <text evidence="2">The sequence shown here is derived from an EMBL/GenBank/DDBJ whole genome shotgun (WGS) entry which is preliminary data.</text>
</comment>
<accession>A0A2P7RDG8</accession>
<feature type="domain" description="Cupin type-2" evidence="1">
    <location>
        <begin position="25"/>
        <end position="94"/>
    </location>
</feature>
<evidence type="ECO:0000313" key="2">
    <source>
        <dbReference type="EMBL" id="PSJ48268.1"/>
    </source>
</evidence>
<dbReference type="CDD" id="cd06982">
    <property type="entry name" value="cupin_BauB-like"/>
    <property type="match status" value="1"/>
</dbReference>
<dbReference type="OrthoDB" id="9800684at2"/>
<dbReference type="PANTHER" id="PTHR40112">
    <property type="entry name" value="H2HPP ISOMERASE"/>
    <property type="match status" value="1"/>
</dbReference>
<dbReference type="InterPro" id="IPR013096">
    <property type="entry name" value="Cupin_2"/>
</dbReference>
<evidence type="ECO:0000259" key="1">
    <source>
        <dbReference type="Pfam" id="PF07883"/>
    </source>
</evidence>
<dbReference type="InterPro" id="IPR014710">
    <property type="entry name" value="RmlC-like_jellyroll"/>
</dbReference>
<reference evidence="2 3" key="1">
    <citation type="submission" date="2018-03" db="EMBL/GenBank/DDBJ databases">
        <title>The draft genome of Zobellella taiwanensis JCM 13381.</title>
        <authorList>
            <person name="Liu L."/>
            <person name="Li L."/>
            <person name="Wang T."/>
            <person name="Zhang X."/>
            <person name="Liang L."/>
        </authorList>
    </citation>
    <scope>NUCLEOTIDE SEQUENCE [LARGE SCALE GENOMIC DNA]</scope>
    <source>
        <strain evidence="2 3">JCM 13381</strain>
    </source>
</reference>
<dbReference type="PANTHER" id="PTHR40112:SF1">
    <property type="entry name" value="H2HPP ISOMERASE"/>
    <property type="match status" value="1"/>
</dbReference>
<dbReference type="InterPro" id="IPR052535">
    <property type="entry name" value="Bacilysin_H2HPP_isomerase"/>
</dbReference>
<proteinExistence type="predicted"/>
<dbReference type="InterPro" id="IPR011051">
    <property type="entry name" value="RmlC_Cupin_sf"/>
</dbReference>
<protein>
    <submittedName>
        <fullName evidence="2">Cupin</fullName>
    </submittedName>
</protein>
<dbReference type="AlphaFoldDB" id="A0A2P7RDG8"/>